<dbReference type="EMBL" id="JACAZI010000001">
    <property type="protein sequence ID" value="KAF7371848.1"/>
    <property type="molecule type" value="Genomic_DNA"/>
</dbReference>
<accession>A0A8H7DGY5</accession>
<dbReference type="Proteomes" id="UP000620124">
    <property type="component" value="Unassembled WGS sequence"/>
</dbReference>
<dbReference type="OrthoDB" id="3035635at2759"/>
<gene>
    <name evidence="1" type="ORF">MVEN_00041600</name>
</gene>
<keyword evidence="2" id="KW-1185">Reference proteome</keyword>
<proteinExistence type="predicted"/>
<evidence type="ECO:0000313" key="1">
    <source>
        <dbReference type="EMBL" id="KAF7371848.1"/>
    </source>
</evidence>
<name>A0A8H7DGY5_9AGAR</name>
<comment type="caution">
    <text evidence="1">The sequence shown here is derived from an EMBL/GenBank/DDBJ whole genome shotgun (WGS) entry which is preliminary data.</text>
</comment>
<protein>
    <submittedName>
        <fullName evidence="1">Uncharacterized protein</fullName>
    </submittedName>
</protein>
<organism evidence="1 2">
    <name type="scientific">Mycena venus</name>
    <dbReference type="NCBI Taxonomy" id="2733690"/>
    <lineage>
        <taxon>Eukaryota</taxon>
        <taxon>Fungi</taxon>
        <taxon>Dikarya</taxon>
        <taxon>Basidiomycota</taxon>
        <taxon>Agaricomycotina</taxon>
        <taxon>Agaricomycetes</taxon>
        <taxon>Agaricomycetidae</taxon>
        <taxon>Agaricales</taxon>
        <taxon>Marasmiineae</taxon>
        <taxon>Mycenaceae</taxon>
        <taxon>Mycena</taxon>
    </lineage>
</organism>
<sequence length="155" mass="16406">MSLAASSPAPLPILPTLLVPPALPYTSARAQPIALPAASARYPFPLNNLSSYNTTQPMLGMGGLGIPVSGHWHSSSPCRCRRRVDDLSPTQISETSTTRHAAAREHLDPASAALQLRSRRIHGSAVRGAALNEAPGTTLKQVSSVDAARVWVLQE</sequence>
<dbReference type="AlphaFoldDB" id="A0A8H7DGY5"/>
<reference evidence="1" key="1">
    <citation type="submission" date="2020-05" db="EMBL/GenBank/DDBJ databases">
        <title>Mycena genomes resolve the evolution of fungal bioluminescence.</title>
        <authorList>
            <person name="Tsai I.J."/>
        </authorList>
    </citation>
    <scope>NUCLEOTIDE SEQUENCE</scope>
    <source>
        <strain evidence="1">CCC161011</strain>
    </source>
</reference>
<evidence type="ECO:0000313" key="2">
    <source>
        <dbReference type="Proteomes" id="UP000620124"/>
    </source>
</evidence>